<evidence type="ECO:0000256" key="2">
    <source>
        <dbReference type="ARBA" id="ARBA00023315"/>
    </source>
</evidence>
<dbReference type="Pfam" id="PF13302">
    <property type="entry name" value="Acetyltransf_3"/>
    <property type="match status" value="1"/>
</dbReference>
<keyword evidence="6" id="KW-1185">Reference proteome</keyword>
<feature type="domain" description="N-acetyltransferase" evidence="4">
    <location>
        <begin position="7"/>
        <end position="172"/>
    </location>
</feature>
<protein>
    <submittedName>
        <fullName evidence="5">Alanine acetyltransferase</fullName>
    </submittedName>
</protein>
<evidence type="ECO:0000256" key="3">
    <source>
        <dbReference type="ARBA" id="ARBA00038502"/>
    </source>
</evidence>
<evidence type="ECO:0000313" key="6">
    <source>
        <dbReference type="Proteomes" id="UP000612362"/>
    </source>
</evidence>
<organism evidence="5 6">
    <name type="scientific">Ktedonospora formicarum</name>
    <dbReference type="NCBI Taxonomy" id="2778364"/>
    <lineage>
        <taxon>Bacteria</taxon>
        <taxon>Bacillati</taxon>
        <taxon>Chloroflexota</taxon>
        <taxon>Ktedonobacteria</taxon>
        <taxon>Ktedonobacterales</taxon>
        <taxon>Ktedonobacteraceae</taxon>
        <taxon>Ktedonospora</taxon>
    </lineage>
</organism>
<dbReference type="AlphaFoldDB" id="A0A8J3I2R2"/>
<proteinExistence type="inferred from homology"/>
<dbReference type="GO" id="GO:0016747">
    <property type="term" value="F:acyltransferase activity, transferring groups other than amino-acyl groups"/>
    <property type="evidence" value="ECO:0007669"/>
    <property type="project" value="InterPro"/>
</dbReference>
<comment type="similarity">
    <text evidence="3">Belongs to the acetyltransferase family. RimJ subfamily.</text>
</comment>
<name>A0A8J3I2R2_9CHLR</name>
<dbReference type="EMBL" id="BNJF01000001">
    <property type="protein sequence ID" value="GHO43824.1"/>
    <property type="molecule type" value="Genomic_DNA"/>
</dbReference>
<evidence type="ECO:0000259" key="4">
    <source>
        <dbReference type="PROSITE" id="PS51186"/>
    </source>
</evidence>
<sequence>MLRGNAVILRPVRREDLETLENWEHDPYVVGEFNSFGLRGHGGWERIFAENGLLSDQLGRLVVTTLDGVLIGRVSFHPVRNGPGEGSKAYMIGIGLHPDHQGKGYGVEAQRLLTDYLFATYSIMRVQTITDITNRPEQRALEKAGFTREGVIRKAQWRNGDWHDQVLFSRLRGE</sequence>
<keyword evidence="1" id="KW-0808">Transferase</keyword>
<reference evidence="5" key="1">
    <citation type="submission" date="2020-10" db="EMBL/GenBank/DDBJ databases">
        <title>Taxonomic study of unclassified bacteria belonging to the class Ktedonobacteria.</title>
        <authorList>
            <person name="Yabe S."/>
            <person name="Wang C.M."/>
            <person name="Zheng Y."/>
            <person name="Sakai Y."/>
            <person name="Cavaletti L."/>
            <person name="Monciardini P."/>
            <person name="Donadio S."/>
        </authorList>
    </citation>
    <scope>NUCLEOTIDE SEQUENCE</scope>
    <source>
        <strain evidence="5">SOSP1-1</strain>
    </source>
</reference>
<keyword evidence="2" id="KW-0012">Acyltransferase</keyword>
<dbReference type="PANTHER" id="PTHR43792">
    <property type="entry name" value="GNAT FAMILY, PUTATIVE (AFU_ORTHOLOGUE AFUA_3G00765)-RELATED-RELATED"/>
    <property type="match status" value="1"/>
</dbReference>
<dbReference type="SUPFAM" id="SSF55729">
    <property type="entry name" value="Acyl-CoA N-acyltransferases (Nat)"/>
    <property type="match status" value="1"/>
</dbReference>
<evidence type="ECO:0000256" key="1">
    <source>
        <dbReference type="ARBA" id="ARBA00022679"/>
    </source>
</evidence>
<dbReference type="PROSITE" id="PS51186">
    <property type="entry name" value="GNAT"/>
    <property type="match status" value="1"/>
</dbReference>
<accession>A0A8J3I2R2</accession>
<dbReference type="CDD" id="cd04301">
    <property type="entry name" value="NAT_SF"/>
    <property type="match status" value="1"/>
</dbReference>
<gene>
    <name evidence="5" type="primary">rimJ_2</name>
    <name evidence="5" type="ORF">KSX_19870</name>
</gene>
<dbReference type="InterPro" id="IPR000182">
    <property type="entry name" value="GNAT_dom"/>
</dbReference>
<comment type="caution">
    <text evidence="5">The sequence shown here is derived from an EMBL/GenBank/DDBJ whole genome shotgun (WGS) entry which is preliminary data.</text>
</comment>
<dbReference type="Gene3D" id="3.40.630.30">
    <property type="match status" value="1"/>
</dbReference>
<evidence type="ECO:0000313" key="5">
    <source>
        <dbReference type="EMBL" id="GHO43824.1"/>
    </source>
</evidence>
<dbReference type="RefSeq" id="WP_220193274.1">
    <property type="nucleotide sequence ID" value="NZ_BNJF01000001.1"/>
</dbReference>
<dbReference type="InterPro" id="IPR051531">
    <property type="entry name" value="N-acetyltransferase"/>
</dbReference>
<dbReference type="InterPro" id="IPR016181">
    <property type="entry name" value="Acyl_CoA_acyltransferase"/>
</dbReference>
<dbReference type="PANTHER" id="PTHR43792:SF8">
    <property type="entry name" value="[RIBOSOMAL PROTEIN US5]-ALANINE N-ACETYLTRANSFERASE"/>
    <property type="match status" value="1"/>
</dbReference>
<dbReference type="Proteomes" id="UP000612362">
    <property type="component" value="Unassembled WGS sequence"/>
</dbReference>